<dbReference type="OrthoDB" id="785327at2759"/>
<dbReference type="Proteomes" id="UP000729402">
    <property type="component" value="Unassembled WGS sequence"/>
</dbReference>
<dbReference type="InterPro" id="IPR047259">
    <property type="entry name" value="QUIRKY-like"/>
</dbReference>
<reference evidence="3" key="2">
    <citation type="submission" date="2021-02" db="EMBL/GenBank/DDBJ databases">
        <authorList>
            <person name="Kimball J.A."/>
            <person name="Haas M.W."/>
            <person name="Macchietto M."/>
            <person name="Kono T."/>
            <person name="Duquette J."/>
            <person name="Shao M."/>
        </authorList>
    </citation>
    <scope>NUCLEOTIDE SEQUENCE</scope>
    <source>
        <tissue evidence="3">Fresh leaf tissue</tissue>
    </source>
</reference>
<dbReference type="SMART" id="SM00239">
    <property type="entry name" value="C2"/>
    <property type="match status" value="1"/>
</dbReference>
<dbReference type="PANTHER" id="PTHR31425:SF36">
    <property type="entry name" value="PROTEIN QUIRKY"/>
    <property type="match status" value="1"/>
</dbReference>
<evidence type="ECO:0000259" key="2">
    <source>
        <dbReference type="PROSITE" id="PS50004"/>
    </source>
</evidence>
<feature type="domain" description="C2" evidence="2">
    <location>
        <begin position="1"/>
        <end position="119"/>
    </location>
</feature>
<feature type="compositionally biased region" description="Pro residues" evidence="1">
    <location>
        <begin position="162"/>
        <end position="175"/>
    </location>
</feature>
<dbReference type="CDD" id="cd04022">
    <property type="entry name" value="C2A_MCTP_PRT_plant"/>
    <property type="match status" value="1"/>
</dbReference>
<dbReference type="EMBL" id="JAAALK010000290">
    <property type="protein sequence ID" value="KAG8044906.1"/>
    <property type="molecule type" value="Genomic_DNA"/>
</dbReference>
<dbReference type="InterPro" id="IPR000008">
    <property type="entry name" value="C2_dom"/>
</dbReference>
<dbReference type="Pfam" id="PF00168">
    <property type="entry name" value="C2"/>
    <property type="match status" value="1"/>
</dbReference>
<name>A0A8J5R3C9_ZIZPA</name>
<reference evidence="3" key="1">
    <citation type="journal article" date="2021" name="bioRxiv">
        <title>Whole Genome Assembly and Annotation of Northern Wild Rice, Zizania palustris L., Supports a Whole Genome Duplication in the Zizania Genus.</title>
        <authorList>
            <person name="Haas M."/>
            <person name="Kono T."/>
            <person name="Macchietto M."/>
            <person name="Millas R."/>
            <person name="McGilp L."/>
            <person name="Shao M."/>
            <person name="Duquette J."/>
            <person name="Hirsch C.N."/>
            <person name="Kimball J."/>
        </authorList>
    </citation>
    <scope>NUCLEOTIDE SEQUENCE</scope>
    <source>
        <tissue evidence="3">Fresh leaf tissue</tissue>
    </source>
</reference>
<comment type="caution">
    <text evidence="3">The sequence shown here is derived from an EMBL/GenBank/DDBJ whole genome shotgun (WGS) entry which is preliminary data.</text>
</comment>
<gene>
    <name evidence="3" type="ORF">GUJ93_ZPchr0008g13521</name>
</gene>
<protein>
    <recommendedName>
        <fullName evidence="2">C2 domain-containing protein</fullName>
    </recommendedName>
</protein>
<feature type="region of interest" description="Disordered" evidence="1">
    <location>
        <begin position="144"/>
        <end position="175"/>
    </location>
</feature>
<proteinExistence type="predicted"/>
<evidence type="ECO:0000313" key="4">
    <source>
        <dbReference type="Proteomes" id="UP000729402"/>
    </source>
</evidence>
<dbReference type="AlphaFoldDB" id="A0A8J5R3C9"/>
<dbReference type="PROSITE" id="PS50004">
    <property type="entry name" value="C2"/>
    <property type="match status" value="1"/>
</dbReference>
<keyword evidence="4" id="KW-1185">Reference proteome</keyword>
<dbReference type="PANTHER" id="PTHR31425">
    <property type="entry name" value="PHOSPHORIBOSYLANTHRANILATE TRANSFERASE ISOFORM 1"/>
    <property type="match status" value="1"/>
</dbReference>
<organism evidence="3 4">
    <name type="scientific">Zizania palustris</name>
    <name type="common">Northern wild rice</name>
    <dbReference type="NCBI Taxonomy" id="103762"/>
    <lineage>
        <taxon>Eukaryota</taxon>
        <taxon>Viridiplantae</taxon>
        <taxon>Streptophyta</taxon>
        <taxon>Embryophyta</taxon>
        <taxon>Tracheophyta</taxon>
        <taxon>Spermatophyta</taxon>
        <taxon>Magnoliopsida</taxon>
        <taxon>Liliopsida</taxon>
        <taxon>Poales</taxon>
        <taxon>Poaceae</taxon>
        <taxon>BOP clade</taxon>
        <taxon>Oryzoideae</taxon>
        <taxon>Oryzeae</taxon>
        <taxon>Zizaniinae</taxon>
        <taxon>Zizania</taxon>
    </lineage>
</organism>
<sequence>MADGGPPPMVRRLAVEVVDARDLVPKDGLGTSSAYAVVDFDGQRKRTRTVPRDINPQWHERLEFAVPDPAAMHVEGLDVSLYHDRRFNPSGGGGKNHFLGRVRIYGSQFSRSGEEGIVYFPLEKRSLLSWIRGEVGLKIYYYDEPTVPPPPEDRPPEGGDNAPPPEVPPEAPKEL</sequence>
<evidence type="ECO:0000256" key="1">
    <source>
        <dbReference type="SAM" id="MobiDB-lite"/>
    </source>
</evidence>
<evidence type="ECO:0000313" key="3">
    <source>
        <dbReference type="EMBL" id="KAG8044906.1"/>
    </source>
</evidence>
<accession>A0A8J5R3C9</accession>